<dbReference type="Proteomes" id="UP000278162">
    <property type="component" value="Unassembled WGS sequence"/>
</dbReference>
<name>A0A3M8TPA5_PSEPU</name>
<gene>
    <name evidence="1" type="ORF">EFK07_06190</name>
</gene>
<organism evidence="1 2">
    <name type="scientific">Pseudomonas putida</name>
    <name type="common">Arthrobacter siderocapsulatus</name>
    <dbReference type="NCBI Taxonomy" id="303"/>
    <lineage>
        <taxon>Bacteria</taxon>
        <taxon>Pseudomonadati</taxon>
        <taxon>Pseudomonadota</taxon>
        <taxon>Gammaproteobacteria</taxon>
        <taxon>Pseudomonadales</taxon>
        <taxon>Pseudomonadaceae</taxon>
        <taxon>Pseudomonas</taxon>
    </lineage>
</organism>
<dbReference type="AlphaFoldDB" id="A0A3M8TPA5"/>
<proteinExistence type="predicted"/>
<dbReference type="RefSeq" id="WP_054912924.1">
    <property type="nucleotide sequence ID" value="NZ_KY270855.1"/>
</dbReference>
<accession>A0A3M8TPA5</accession>
<sequence>MDTYSNIKAYRGVGLDIKGYKEAETSRGLAWSCKVYLHNKMLGLVSNNGDGGMTRVEIDPALQTALVAELKANGYQLQLTFQGLAMDEPTDAPEWFDMAITQMVDEVAQLRRLKRLGKTHLIVLQHSSSPEFSFYKAAPTDSSVARIRRQLGADLACIMNAEITAL</sequence>
<protein>
    <submittedName>
        <fullName evidence="1">Uncharacterized protein</fullName>
    </submittedName>
</protein>
<evidence type="ECO:0000313" key="1">
    <source>
        <dbReference type="EMBL" id="RNF92682.1"/>
    </source>
</evidence>
<dbReference type="EMBL" id="RJAI01000012">
    <property type="protein sequence ID" value="RNF92682.1"/>
    <property type="molecule type" value="Genomic_DNA"/>
</dbReference>
<comment type="caution">
    <text evidence="1">The sequence shown here is derived from an EMBL/GenBank/DDBJ whole genome shotgun (WGS) entry which is preliminary data.</text>
</comment>
<evidence type="ECO:0000313" key="2">
    <source>
        <dbReference type="Proteomes" id="UP000278162"/>
    </source>
</evidence>
<reference evidence="1 2" key="1">
    <citation type="submission" date="2018-10" db="EMBL/GenBank/DDBJ databases">
        <title>An outbreak of IMP-63 producing strain in France.</title>
        <authorList>
            <person name="Bour M."/>
            <person name="Liapis E."/>
            <person name="Plesiat P."/>
        </authorList>
    </citation>
    <scope>NUCLEOTIDE SEQUENCE [LARGE SCALE GENOMIC DNA]</scope>
    <source>
        <strain evidence="1 2">12917</strain>
    </source>
</reference>